<sequence>LFRLSSRTKSRISASPVFFPRIFFFYFPSPHTKPTNQPSTLTNIAIHLPPVATRFHDPNTSAPPFSAVPNLFCRKKSKHTAPDGAHQGGRQGGEQRIHRHHPPGHRRCWREEDPGSRSRPAQGRNLKIPRKALCAHRQAARKAQGQRQEGSTGKGKGGQEGAAAIGAGREASGQAAQVGRYADPGRRRPGSDRRVRGQC</sequence>
<evidence type="ECO:0000313" key="2">
    <source>
        <dbReference type="EMBL" id="EHK50615.1"/>
    </source>
</evidence>
<proteinExistence type="predicted"/>
<feature type="compositionally biased region" description="Basic residues" evidence="1">
    <location>
        <begin position="127"/>
        <end position="140"/>
    </location>
</feature>
<gene>
    <name evidence="2" type="ORF">TRIATDRAFT_296998</name>
</gene>
<dbReference type="EMBL" id="ABDG02000013">
    <property type="protein sequence ID" value="EHK50615.1"/>
    <property type="molecule type" value="Genomic_DNA"/>
</dbReference>
<dbReference type="AlphaFoldDB" id="G9NF99"/>
<feature type="non-terminal residue" evidence="2">
    <location>
        <position position="1"/>
    </location>
</feature>
<feature type="compositionally biased region" description="Low complexity" evidence="1">
    <location>
        <begin position="141"/>
        <end position="151"/>
    </location>
</feature>
<feature type="region of interest" description="Disordered" evidence="1">
    <location>
        <begin position="77"/>
        <end position="199"/>
    </location>
</feature>
<dbReference type="Proteomes" id="UP000005426">
    <property type="component" value="Unassembled WGS sequence"/>
</dbReference>
<feature type="compositionally biased region" description="Low complexity" evidence="1">
    <location>
        <begin position="161"/>
        <end position="173"/>
    </location>
</feature>
<keyword evidence="3" id="KW-1185">Reference proteome</keyword>
<reference evidence="2 3" key="1">
    <citation type="journal article" date="2011" name="Genome Biol.">
        <title>Comparative genome sequence analysis underscores mycoparasitism as the ancestral life style of Trichoderma.</title>
        <authorList>
            <person name="Kubicek C.P."/>
            <person name="Herrera-Estrella A."/>
            <person name="Seidl-Seiboth V."/>
            <person name="Martinez D.A."/>
            <person name="Druzhinina I.S."/>
            <person name="Thon M."/>
            <person name="Zeilinger S."/>
            <person name="Casas-Flores S."/>
            <person name="Horwitz B.A."/>
            <person name="Mukherjee P.K."/>
            <person name="Mukherjee M."/>
            <person name="Kredics L."/>
            <person name="Alcaraz L.D."/>
            <person name="Aerts A."/>
            <person name="Antal Z."/>
            <person name="Atanasova L."/>
            <person name="Cervantes-Badillo M.G."/>
            <person name="Challacombe J."/>
            <person name="Chertkov O."/>
            <person name="McCluskey K."/>
            <person name="Coulpier F."/>
            <person name="Deshpande N."/>
            <person name="von Doehren H."/>
            <person name="Ebbole D.J."/>
            <person name="Esquivel-Naranjo E.U."/>
            <person name="Fekete E."/>
            <person name="Flipphi M."/>
            <person name="Glaser F."/>
            <person name="Gomez-Rodriguez E.Y."/>
            <person name="Gruber S."/>
            <person name="Han C."/>
            <person name="Henrissat B."/>
            <person name="Hermosa R."/>
            <person name="Hernandez-Onate M."/>
            <person name="Karaffa L."/>
            <person name="Kosti I."/>
            <person name="Le Crom S."/>
            <person name="Lindquist E."/>
            <person name="Lucas S."/>
            <person name="Luebeck M."/>
            <person name="Luebeck P.S."/>
            <person name="Margeot A."/>
            <person name="Metz B."/>
            <person name="Misra M."/>
            <person name="Nevalainen H."/>
            <person name="Omann M."/>
            <person name="Packer N."/>
            <person name="Perrone G."/>
            <person name="Uresti-Rivera E.E."/>
            <person name="Salamov A."/>
            <person name="Schmoll M."/>
            <person name="Seiboth B."/>
            <person name="Shapiro H."/>
            <person name="Sukno S."/>
            <person name="Tamayo-Ramos J.A."/>
            <person name="Tisch D."/>
            <person name="Wiest A."/>
            <person name="Wilkinson H.H."/>
            <person name="Zhang M."/>
            <person name="Coutinho P.M."/>
            <person name="Kenerley C.M."/>
            <person name="Monte E."/>
            <person name="Baker S.E."/>
            <person name="Grigoriev I.V."/>
        </authorList>
    </citation>
    <scope>NUCLEOTIDE SEQUENCE [LARGE SCALE GENOMIC DNA]</scope>
    <source>
        <strain evidence="3">ATCC 20476 / IMI 206040</strain>
    </source>
</reference>
<name>G9NF99_HYPAI</name>
<comment type="caution">
    <text evidence="2">The sequence shown here is derived from an EMBL/GenBank/DDBJ whole genome shotgun (WGS) entry which is preliminary data.</text>
</comment>
<protein>
    <submittedName>
        <fullName evidence="2">Uncharacterized protein</fullName>
    </submittedName>
</protein>
<organism evidence="2 3">
    <name type="scientific">Hypocrea atroviridis (strain ATCC 20476 / IMI 206040)</name>
    <name type="common">Trichoderma atroviride</name>
    <dbReference type="NCBI Taxonomy" id="452589"/>
    <lineage>
        <taxon>Eukaryota</taxon>
        <taxon>Fungi</taxon>
        <taxon>Dikarya</taxon>
        <taxon>Ascomycota</taxon>
        <taxon>Pezizomycotina</taxon>
        <taxon>Sordariomycetes</taxon>
        <taxon>Hypocreomycetidae</taxon>
        <taxon>Hypocreales</taxon>
        <taxon>Hypocreaceae</taxon>
        <taxon>Trichoderma</taxon>
    </lineage>
</organism>
<evidence type="ECO:0000313" key="3">
    <source>
        <dbReference type="Proteomes" id="UP000005426"/>
    </source>
</evidence>
<dbReference type="HOGENOM" id="CLU_1372375_0_0_1"/>
<accession>G9NF99</accession>
<feature type="compositionally biased region" description="Basic residues" evidence="1">
    <location>
        <begin position="97"/>
        <end position="108"/>
    </location>
</feature>
<feature type="compositionally biased region" description="Basic and acidic residues" evidence="1">
    <location>
        <begin position="183"/>
        <end position="199"/>
    </location>
</feature>
<evidence type="ECO:0000256" key="1">
    <source>
        <dbReference type="SAM" id="MobiDB-lite"/>
    </source>
</evidence>